<organism evidence="1 2">
    <name type="scientific">Candidatus Thiodictyon syntrophicum</name>
    <dbReference type="NCBI Taxonomy" id="1166950"/>
    <lineage>
        <taxon>Bacteria</taxon>
        <taxon>Pseudomonadati</taxon>
        <taxon>Pseudomonadota</taxon>
        <taxon>Gammaproteobacteria</taxon>
        <taxon>Chromatiales</taxon>
        <taxon>Chromatiaceae</taxon>
        <taxon>Thiodictyon</taxon>
    </lineage>
</organism>
<name>A0A2K8U9X0_9GAMM</name>
<gene>
    <name evidence="1" type="ORF">THSYN_16470</name>
</gene>
<dbReference type="KEGG" id="tsy:THSYN_16470"/>
<keyword evidence="2" id="KW-1185">Reference proteome</keyword>
<evidence type="ECO:0000313" key="1">
    <source>
        <dbReference type="EMBL" id="AUB82380.1"/>
    </source>
</evidence>
<proteinExistence type="predicted"/>
<sequence>MEVLESESHRDAADDRCNRLDLKVRNHRGELVLIEVQYGSTGSTTSPATPSTRVPRLGGIRSRCGAAAGTAMPHLPRWARRG</sequence>
<protein>
    <submittedName>
        <fullName evidence="1">Uncharacterized protein</fullName>
    </submittedName>
</protein>
<dbReference type="AlphaFoldDB" id="A0A2K8U9X0"/>
<dbReference type="EMBL" id="CP020370">
    <property type="protein sequence ID" value="AUB82380.1"/>
    <property type="molecule type" value="Genomic_DNA"/>
</dbReference>
<reference evidence="1 2" key="1">
    <citation type="submission" date="2017-03" db="EMBL/GenBank/DDBJ databases">
        <title>Complete genome sequence of Candidatus 'Thiodictyon syntrophicum' sp. nov. strain Cad16T, a photolithoautotroph purple sulfur bacterium isolated from an alpine meromictic lake.</title>
        <authorList>
            <person name="Luedin S.M."/>
            <person name="Pothier J.F."/>
            <person name="Danza F."/>
            <person name="Storelli N."/>
            <person name="Wittwer M."/>
            <person name="Tonolla M."/>
        </authorList>
    </citation>
    <scope>NUCLEOTIDE SEQUENCE [LARGE SCALE GENOMIC DNA]</scope>
    <source>
        <strain evidence="1 2">Cad16T</strain>
    </source>
</reference>
<dbReference type="Proteomes" id="UP000232638">
    <property type="component" value="Chromosome"/>
</dbReference>
<evidence type="ECO:0000313" key="2">
    <source>
        <dbReference type="Proteomes" id="UP000232638"/>
    </source>
</evidence>
<dbReference type="RefSeq" id="WP_172965206.1">
    <property type="nucleotide sequence ID" value="NZ_CP020370.1"/>
</dbReference>
<accession>A0A2K8U9X0</accession>